<dbReference type="AlphaFoldDB" id="A0A6J0BM12"/>
<dbReference type="InterPro" id="IPR016090">
    <property type="entry name" value="PLA2-like_dom"/>
</dbReference>
<feature type="domain" description="Phospholipase A2-like central" evidence="15">
    <location>
        <begin position="199"/>
        <end position="263"/>
    </location>
</feature>
<keyword evidence="6" id="KW-0479">Metal-binding</keyword>
<evidence type="ECO:0000256" key="14">
    <source>
        <dbReference type="SAM" id="SignalP"/>
    </source>
</evidence>
<evidence type="ECO:0000256" key="2">
    <source>
        <dbReference type="ARBA" id="ARBA00004613"/>
    </source>
</evidence>
<protein>
    <recommendedName>
        <fullName evidence="4">Phospholipase A2</fullName>
        <ecNumber evidence="3">3.1.1.4</ecNumber>
    </recommendedName>
    <alternativeName>
        <fullName evidence="12">Phosphatidylcholine 2-acylhydrolase</fullName>
    </alternativeName>
</protein>
<dbReference type="GO" id="GO:0004623">
    <property type="term" value="F:phospholipase A2 activity"/>
    <property type="evidence" value="ECO:0007669"/>
    <property type="project" value="UniProtKB-EC"/>
</dbReference>
<evidence type="ECO:0000256" key="4">
    <source>
        <dbReference type="ARBA" id="ARBA00021721"/>
    </source>
</evidence>
<keyword evidence="9" id="KW-0442">Lipid degradation</keyword>
<feature type="region of interest" description="Disordered" evidence="13">
    <location>
        <begin position="115"/>
        <end position="142"/>
    </location>
</feature>
<dbReference type="GO" id="GO:0005576">
    <property type="term" value="C:extracellular region"/>
    <property type="evidence" value="ECO:0007669"/>
    <property type="project" value="UniProtKB-SubCell"/>
</dbReference>
<dbReference type="Gene3D" id="1.20.90.10">
    <property type="entry name" value="Phospholipase A2 domain"/>
    <property type="match status" value="2"/>
</dbReference>
<comment type="subcellular location">
    <subcellularLocation>
        <location evidence="2">Secreted</location>
    </subcellularLocation>
</comment>
<accession>A0A6J0BM12</accession>
<name>A0A6J0BM12_NEOLC</name>
<evidence type="ECO:0000259" key="15">
    <source>
        <dbReference type="Pfam" id="PF05826"/>
    </source>
</evidence>
<reference evidence="17" key="1">
    <citation type="submission" date="2025-08" db="UniProtKB">
        <authorList>
            <consortium name="RefSeq"/>
        </authorList>
    </citation>
    <scope>IDENTIFICATION</scope>
    <source>
        <tissue evidence="17">Thorax and Abdomen</tissue>
    </source>
</reference>
<dbReference type="GeneID" id="107221289"/>
<evidence type="ECO:0000256" key="12">
    <source>
        <dbReference type="ARBA" id="ARBA00029903"/>
    </source>
</evidence>
<evidence type="ECO:0000256" key="3">
    <source>
        <dbReference type="ARBA" id="ARBA00013278"/>
    </source>
</evidence>
<feature type="chain" id="PRO_5026732841" description="Phospholipase A2" evidence="14">
    <location>
        <begin position="20"/>
        <end position="417"/>
    </location>
</feature>
<evidence type="ECO:0000256" key="5">
    <source>
        <dbReference type="ARBA" id="ARBA00022525"/>
    </source>
</evidence>
<dbReference type="CDD" id="cd00618">
    <property type="entry name" value="PLA2_like"/>
    <property type="match status" value="1"/>
</dbReference>
<evidence type="ECO:0000313" key="16">
    <source>
        <dbReference type="Proteomes" id="UP000829291"/>
    </source>
</evidence>
<dbReference type="Pfam" id="PF05826">
    <property type="entry name" value="Phospholip_A2_2"/>
    <property type="match status" value="2"/>
</dbReference>
<dbReference type="InParanoid" id="A0A6J0BM12"/>
<feature type="compositionally biased region" description="Acidic residues" evidence="13">
    <location>
        <begin position="130"/>
        <end position="141"/>
    </location>
</feature>
<evidence type="ECO:0000256" key="11">
    <source>
        <dbReference type="ARBA" id="ARBA00023157"/>
    </source>
</evidence>
<dbReference type="EC" id="3.1.1.4" evidence="3"/>
<keyword evidence="11" id="KW-1015">Disulfide bond</keyword>
<keyword evidence="10" id="KW-0443">Lipid metabolism</keyword>
<keyword evidence="5" id="KW-0964">Secreted</keyword>
<evidence type="ECO:0000313" key="17">
    <source>
        <dbReference type="RefSeq" id="XP_015515716.1"/>
    </source>
</evidence>
<dbReference type="FunFam" id="1.20.90.10:FF:000002">
    <property type="entry name" value="Phospholipase A2 group III"/>
    <property type="match status" value="1"/>
</dbReference>
<gene>
    <name evidence="17" type="primary">LOC107221289</name>
</gene>
<evidence type="ECO:0000256" key="8">
    <source>
        <dbReference type="ARBA" id="ARBA00022837"/>
    </source>
</evidence>
<comment type="cofactor">
    <cofactor evidence="1">
        <name>Ca(2+)</name>
        <dbReference type="ChEBI" id="CHEBI:29108"/>
    </cofactor>
</comment>
<keyword evidence="7" id="KW-0378">Hydrolase</keyword>
<dbReference type="PROSITE" id="PS00118">
    <property type="entry name" value="PA2_HIS"/>
    <property type="match status" value="1"/>
</dbReference>
<evidence type="ECO:0000256" key="1">
    <source>
        <dbReference type="ARBA" id="ARBA00001913"/>
    </source>
</evidence>
<dbReference type="GO" id="GO:0016042">
    <property type="term" value="P:lipid catabolic process"/>
    <property type="evidence" value="ECO:0007669"/>
    <property type="project" value="UniProtKB-KW"/>
</dbReference>
<dbReference type="InterPro" id="IPR033113">
    <property type="entry name" value="PLA2_histidine"/>
</dbReference>
<evidence type="ECO:0000256" key="13">
    <source>
        <dbReference type="SAM" id="MobiDB-lite"/>
    </source>
</evidence>
<dbReference type="InterPro" id="IPR036444">
    <property type="entry name" value="PLipase_A2_dom_sf"/>
</dbReference>
<organism evidence="17">
    <name type="scientific">Neodiprion lecontei</name>
    <name type="common">Redheaded pine sawfly</name>
    <dbReference type="NCBI Taxonomy" id="441921"/>
    <lineage>
        <taxon>Eukaryota</taxon>
        <taxon>Metazoa</taxon>
        <taxon>Ecdysozoa</taxon>
        <taxon>Arthropoda</taxon>
        <taxon>Hexapoda</taxon>
        <taxon>Insecta</taxon>
        <taxon>Pterygota</taxon>
        <taxon>Neoptera</taxon>
        <taxon>Endopterygota</taxon>
        <taxon>Hymenoptera</taxon>
        <taxon>Tenthredinoidea</taxon>
        <taxon>Diprionidae</taxon>
        <taxon>Diprioninae</taxon>
        <taxon>Neodiprion</taxon>
    </lineage>
</organism>
<dbReference type="OrthoDB" id="6075074at2759"/>
<keyword evidence="14" id="KW-0732">Signal</keyword>
<proteinExistence type="predicted"/>
<dbReference type="GO" id="GO:0046872">
    <property type="term" value="F:metal ion binding"/>
    <property type="evidence" value="ECO:0007669"/>
    <property type="project" value="UniProtKB-KW"/>
</dbReference>
<dbReference type="GO" id="GO:0006644">
    <property type="term" value="P:phospholipid metabolic process"/>
    <property type="evidence" value="ECO:0007669"/>
    <property type="project" value="InterPro"/>
</dbReference>
<feature type="signal peptide" evidence="14">
    <location>
        <begin position="1"/>
        <end position="19"/>
    </location>
</feature>
<dbReference type="RefSeq" id="XP_015515716.1">
    <property type="nucleotide sequence ID" value="XM_015660230.2"/>
</dbReference>
<dbReference type="PANTHER" id="PTHR12253">
    <property type="entry name" value="RH14732P"/>
    <property type="match status" value="1"/>
</dbReference>
<evidence type="ECO:0000256" key="10">
    <source>
        <dbReference type="ARBA" id="ARBA00023098"/>
    </source>
</evidence>
<evidence type="ECO:0000256" key="7">
    <source>
        <dbReference type="ARBA" id="ARBA00022801"/>
    </source>
</evidence>
<keyword evidence="8" id="KW-0106">Calcium</keyword>
<evidence type="ECO:0000256" key="6">
    <source>
        <dbReference type="ARBA" id="ARBA00022723"/>
    </source>
</evidence>
<dbReference type="SUPFAM" id="SSF48619">
    <property type="entry name" value="Phospholipase A2, PLA2"/>
    <property type="match status" value="2"/>
</dbReference>
<evidence type="ECO:0000256" key="9">
    <source>
        <dbReference type="ARBA" id="ARBA00022963"/>
    </source>
</evidence>
<feature type="domain" description="Phospholipase A2-like central" evidence="15">
    <location>
        <begin position="289"/>
        <end position="385"/>
    </location>
</feature>
<dbReference type="GO" id="GO:0050482">
    <property type="term" value="P:arachidonate secretion"/>
    <property type="evidence" value="ECO:0007669"/>
    <property type="project" value="InterPro"/>
</dbReference>
<keyword evidence="16" id="KW-1185">Reference proteome</keyword>
<dbReference type="Proteomes" id="UP000829291">
    <property type="component" value="Chromosome 5"/>
</dbReference>
<sequence>MVPAFGLFVLLLPPLIVGAGDFDLHRGIGSTDHWLHASNDSATRSGLIISRFLPDGEFERVSTWPGFCAKETSIDWGDIDVTLREVWIKNEGRKLQLIYEGGILSDCFDVEADQDADDDRECSGSSRPEIEDEDEDEEEKGDEAVFQVTEKNIADWFVSAEDLRRQCFRVKTRTRNQVMARHGQSIRVRRGMFQALMMAPGTKWCGPTQLASRYNELGAFDQLDRCCRRHDHCHRAIPPMTQRYDYYNSMPFTLSHCGCDQRRYDDGDESNRRRRRRRGRHRGKRDLLIIPGTQWCGRGHRATKYTNLGGFGSADACCRRHDTTCPFFIPAFQTKYDLFNWGISTLMHCACDERFRTCLKMAGTSSANFVGKLFFNVVQTKCFVLKPQKACQRRSWWGKCEAYEYRKQAHLRDNVPY</sequence>